<reference evidence="1" key="2">
    <citation type="journal article" date="2015" name="Data Brief">
        <title>Shoot transcriptome of the giant reed, Arundo donax.</title>
        <authorList>
            <person name="Barrero R.A."/>
            <person name="Guerrero F.D."/>
            <person name="Moolhuijzen P."/>
            <person name="Goolsby J.A."/>
            <person name="Tidwell J."/>
            <person name="Bellgard S.E."/>
            <person name="Bellgard M.I."/>
        </authorList>
    </citation>
    <scope>NUCLEOTIDE SEQUENCE</scope>
    <source>
        <tissue evidence="1">Shoot tissue taken approximately 20 cm above the soil surface</tissue>
    </source>
</reference>
<accession>A0A0A9END1</accession>
<evidence type="ECO:0000313" key="1">
    <source>
        <dbReference type="EMBL" id="JAE02245.1"/>
    </source>
</evidence>
<name>A0A0A9END1_ARUDO</name>
<dbReference type="EMBL" id="GBRH01195651">
    <property type="protein sequence ID" value="JAE02245.1"/>
    <property type="molecule type" value="Transcribed_RNA"/>
</dbReference>
<proteinExistence type="predicted"/>
<organism evidence="1">
    <name type="scientific">Arundo donax</name>
    <name type="common">Giant reed</name>
    <name type="synonym">Donax arundinaceus</name>
    <dbReference type="NCBI Taxonomy" id="35708"/>
    <lineage>
        <taxon>Eukaryota</taxon>
        <taxon>Viridiplantae</taxon>
        <taxon>Streptophyta</taxon>
        <taxon>Embryophyta</taxon>
        <taxon>Tracheophyta</taxon>
        <taxon>Spermatophyta</taxon>
        <taxon>Magnoliopsida</taxon>
        <taxon>Liliopsida</taxon>
        <taxon>Poales</taxon>
        <taxon>Poaceae</taxon>
        <taxon>PACMAD clade</taxon>
        <taxon>Arundinoideae</taxon>
        <taxon>Arundineae</taxon>
        <taxon>Arundo</taxon>
    </lineage>
</organism>
<dbReference type="AlphaFoldDB" id="A0A0A9END1"/>
<sequence>MIATEPCFETSSAYLKPATPLPITTKSKYFVVSSCKHEKVEALMALNLCLTCWWERVADFATMN</sequence>
<reference evidence="1" key="1">
    <citation type="submission" date="2014-09" db="EMBL/GenBank/DDBJ databases">
        <authorList>
            <person name="Magalhaes I.L.F."/>
            <person name="Oliveira U."/>
            <person name="Santos F.R."/>
            <person name="Vidigal T.H.D.A."/>
            <person name="Brescovit A.D."/>
            <person name="Santos A.J."/>
        </authorList>
    </citation>
    <scope>NUCLEOTIDE SEQUENCE</scope>
    <source>
        <tissue evidence="1">Shoot tissue taken approximately 20 cm above the soil surface</tissue>
    </source>
</reference>
<protein>
    <submittedName>
        <fullName evidence="1">Uncharacterized protein</fullName>
    </submittedName>
</protein>